<dbReference type="OrthoDB" id="6101375at2"/>
<proteinExistence type="predicted"/>
<sequence length="229" mass="25963">MRNIKIIAFDADDTLWDNEPYFREAEALFCDLISPYYPKNEIYSELLKTEIKNISIYGFGAKSITLSMIEAAIKLSQGKVTSDVIGKIIENGKTLLNMPIKLLPGVEDVLKELSSKYKLVVATKGDLLNQEQKLKKSGLAGYFHHVEVMSDKRTSDYIKLIRNLHYKPQELIMAGNSIKSDILPVLEAGAWAAYVPYHVMWAYEEEGSLPDSPRLIELKNITDLLKHLK</sequence>
<gene>
    <name evidence="2" type="ordered locus">Emin_0795</name>
</gene>
<dbReference type="RefSeq" id="WP_012414965.1">
    <property type="nucleotide sequence ID" value="NC_010644.1"/>
</dbReference>
<dbReference type="STRING" id="445932.Emin_0795"/>
<dbReference type="InterPro" id="IPR023198">
    <property type="entry name" value="PGP-like_dom2"/>
</dbReference>
<dbReference type="EMBL" id="CP001055">
    <property type="protein sequence ID" value="ACC98350.1"/>
    <property type="molecule type" value="Genomic_DNA"/>
</dbReference>
<reference evidence="2 3" key="1">
    <citation type="journal article" date="2009" name="Appl. Environ. Microbiol.">
        <title>Genomic analysis of 'Elusimicrobium minutum,' the first cultivated representative of the phylum 'Elusimicrobia' (formerly termite group 1).</title>
        <authorList>
            <person name="Herlemann D.P.R."/>
            <person name="Geissinger O."/>
            <person name="Ikeda-Ohtsubo W."/>
            <person name="Kunin V."/>
            <person name="Sun H."/>
            <person name="Lapidus A."/>
            <person name="Hugenholtz P."/>
            <person name="Brune A."/>
        </authorList>
    </citation>
    <scope>NUCLEOTIDE SEQUENCE [LARGE SCALE GENOMIC DNA]</scope>
    <source>
        <strain evidence="2 3">Pei191</strain>
    </source>
</reference>
<keyword evidence="1 2" id="KW-0378">Hydrolase</keyword>
<dbReference type="AlphaFoldDB" id="B2KCV4"/>
<dbReference type="PANTHER" id="PTHR43316">
    <property type="entry name" value="HYDROLASE, HALOACID DELAHOGENASE-RELATED"/>
    <property type="match status" value="1"/>
</dbReference>
<dbReference type="SFLD" id="SFLDG01129">
    <property type="entry name" value="C1.5:_HAD__Beta-PGM__Phosphata"/>
    <property type="match status" value="1"/>
</dbReference>
<dbReference type="KEGG" id="emi:Emin_0795"/>
<dbReference type="SFLD" id="SFLDS00003">
    <property type="entry name" value="Haloacid_Dehalogenase"/>
    <property type="match status" value="1"/>
</dbReference>
<evidence type="ECO:0000256" key="1">
    <source>
        <dbReference type="ARBA" id="ARBA00022801"/>
    </source>
</evidence>
<evidence type="ECO:0000313" key="2">
    <source>
        <dbReference type="EMBL" id="ACC98350.1"/>
    </source>
</evidence>
<organism evidence="2 3">
    <name type="scientific">Elusimicrobium minutum (strain Pei191)</name>
    <dbReference type="NCBI Taxonomy" id="445932"/>
    <lineage>
        <taxon>Bacteria</taxon>
        <taxon>Pseudomonadati</taxon>
        <taxon>Elusimicrobiota</taxon>
        <taxon>Elusimicrobia</taxon>
        <taxon>Elusimicrobiales</taxon>
        <taxon>Elusimicrobiaceae</taxon>
        <taxon>Elusimicrobium</taxon>
    </lineage>
</organism>
<dbReference type="InterPro" id="IPR051540">
    <property type="entry name" value="S-2-haloacid_dehalogenase"/>
</dbReference>
<dbReference type="SUPFAM" id="SSF56784">
    <property type="entry name" value="HAD-like"/>
    <property type="match status" value="1"/>
</dbReference>
<dbReference type="Gene3D" id="1.10.150.240">
    <property type="entry name" value="Putative phosphatase, domain 2"/>
    <property type="match status" value="1"/>
</dbReference>
<dbReference type="GO" id="GO:0016787">
    <property type="term" value="F:hydrolase activity"/>
    <property type="evidence" value="ECO:0007669"/>
    <property type="project" value="UniProtKB-KW"/>
</dbReference>
<protein>
    <submittedName>
        <fullName evidence="2">Hydrolase family protein</fullName>
    </submittedName>
</protein>
<dbReference type="Gene3D" id="3.40.50.1000">
    <property type="entry name" value="HAD superfamily/HAD-like"/>
    <property type="match status" value="1"/>
</dbReference>
<dbReference type="InterPro" id="IPR023214">
    <property type="entry name" value="HAD_sf"/>
</dbReference>
<dbReference type="InterPro" id="IPR036412">
    <property type="entry name" value="HAD-like_sf"/>
</dbReference>
<keyword evidence="3" id="KW-1185">Reference proteome</keyword>
<dbReference type="PANTHER" id="PTHR43316:SF8">
    <property type="entry name" value="HAD FAMILY HYDROLASE"/>
    <property type="match status" value="1"/>
</dbReference>
<dbReference type="HOGENOM" id="CLU_074041_0_0_0"/>
<accession>B2KCV4</accession>
<evidence type="ECO:0000313" key="3">
    <source>
        <dbReference type="Proteomes" id="UP000001029"/>
    </source>
</evidence>
<dbReference type="Pfam" id="PF00702">
    <property type="entry name" value="Hydrolase"/>
    <property type="match status" value="1"/>
</dbReference>
<name>B2KCV4_ELUMP</name>
<dbReference type="Proteomes" id="UP000001029">
    <property type="component" value="Chromosome"/>
</dbReference>